<keyword evidence="3" id="KW-1185">Reference proteome</keyword>
<accession>A0A920CGK4</accession>
<evidence type="ECO:0000313" key="2">
    <source>
        <dbReference type="EMBL" id="GIO36898.1"/>
    </source>
</evidence>
<dbReference type="Proteomes" id="UP000681162">
    <property type="component" value="Unassembled WGS sequence"/>
</dbReference>
<evidence type="ECO:0000256" key="1">
    <source>
        <dbReference type="SAM" id="MobiDB-lite"/>
    </source>
</evidence>
<dbReference type="EMBL" id="BORR01000005">
    <property type="protein sequence ID" value="GIO36898.1"/>
    <property type="molecule type" value="Genomic_DNA"/>
</dbReference>
<gene>
    <name evidence="2" type="ORF">J41TS12_17590</name>
</gene>
<organism evidence="2 3">
    <name type="scientific">Paenibacillus antibioticophila</name>
    <dbReference type="NCBI Taxonomy" id="1274374"/>
    <lineage>
        <taxon>Bacteria</taxon>
        <taxon>Bacillati</taxon>
        <taxon>Bacillota</taxon>
        <taxon>Bacilli</taxon>
        <taxon>Bacillales</taxon>
        <taxon>Paenibacillaceae</taxon>
        <taxon>Paenibacillus</taxon>
    </lineage>
</organism>
<protein>
    <submittedName>
        <fullName evidence="2">Uncharacterized protein</fullName>
    </submittedName>
</protein>
<comment type="caution">
    <text evidence="2">The sequence shown here is derived from an EMBL/GenBank/DDBJ whole genome shotgun (WGS) entry which is preliminary data.</text>
</comment>
<feature type="region of interest" description="Disordered" evidence="1">
    <location>
        <begin position="36"/>
        <end position="65"/>
    </location>
</feature>
<reference evidence="2 3" key="1">
    <citation type="submission" date="2021-03" db="EMBL/GenBank/DDBJ databases">
        <title>Antimicrobial resistance genes in bacteria isolated from Japanese honey, and their potential for conferring macrolide and lincosamide resistance in the American foulbrood pathogen Paenibacillus larvae.</title>
        <authorList>
            <person name="Okamoto M."/>
            <person name="Kumagai M."/>
            <person name="Kanamori H."/>
            <person name="Takamatsu D."/>
        </authorList>
    </citation>
    <scope>NUCLEOTIDE SEQUENCE [LARGE SCALE GENOMIC DNA]</scope>
    <source>
        <strain evidence="2 3">J41TS12</strain>
    </source>
</reference>
<sequence length="65" mass="7172">MNDDAYSEAWKVLRGEGLTITVSNVPSDLARKLCGESIRGDDRSGKENDSSRDPHQHTGHETDLC</sequence>
<dbReference type="AlphaFoldDB" id="A0A920CGK4"/>
<name>A0A920CGK4_9BACL</name>
<proteinExistence type="predicted"/>
<evidence type="ECO:0000313" key="3">
    <source>
        <dbReference type="Proteomes" id="UP000681162"/>
    </source>
</evidence>